<gene>
    <name evidence="1" type="ORF">BGZ65_010141</name>
</gene>
<evidence type="ECO:0000313" key="1">
    <source>
        <dbReference type="EMBL" id="KAF9939559.1"/>
    </source>
</evidence>
<reference evidence="1" key="1">
    <citation type="journal article" date="2020" name="Fungal Divers.">
        <title>Resolving the Mortierellaceae phylogeny through synthesis of multi-gene phylogenetics and phylogenomics.</title>
        <authorList>
            <person name="Vandepol N."/>
            <person name="Liber J."/>
            <person name="Desiro A."/>
            <person name="Na H."/>
            <person name="Kennedy M."/>
            <person name="Barry K."/>
            <person name="Grigoriev I.V."/>
            <person name="Miller A.N."/>
            <person name="O'Donnell K."/>
            <person name="Stajich J.E."/>
            <person name="Bonito G."/>
        </authorList>
    </citation>
    <scope>NUCLEOTIDE SEQUENCE</scope>
    <source>
        <strain evidence="1">MES-2147</strain>
    </source>
</reference>
<accession>A0A9P6IMG9</accession>
<sequence length="119" mass="12976">MDSKQFTAHKADGLVYGTAKNLEYCVTEMAKKDQGQFATKDLNDTHKLAKMKNVRDEIRKLATVNVRGCLVVYGVRIAGPTGSPEGLVDGCDHDQVIDGRPCQASGHAQSYGRTGLFYP</sequence>
<proteinExistence type="predicted"/>
<name>A0A9P6IMG9_9FUNG</name>
<dbReference type="Proteomes" id="UP000749646">
    <property type="component" value="Unassembled WGS sequence"/>
</dbReference>
<dbReference type="EMBL" id="JAAAHW010009521">
    <property type="protein sequence ID" value="KAF9939559.1"/>
    <property type="molecule type" value="Genomic_DNA"/>
</dbReference>
<protein>
    <submittedName>
        <fullName evidence="1">Uncharacterized protein</fullName>
    </submittedName>
</protein>
<dbReference type="AlphaFoldDB" id="A0A9P6IMG9"/>
<comment type="caution">
    <text evidence="1">The sequence shown here is derived from an EMBL/GenBank/DDBJ whole genome shotgun (WGS) entry which is preliminary data.</text>
</comment>
<keyword evidence="2" id="KW-1185">Reference proteome</keyword>
<organism evidence="1 2">
    <name type="scientific">Modicella reniformis</name>
    <dbReference type="NCBI Taxonomy" id="1440133"/>
    <lineage>
        <taxon>Eukaryota</taxon>
        <taxon>Fungi</taxon>
        <taxon>Fungi incertae sedis</taxon>
        <taxon>Mucoromycota</taxon>
        <taxon>Mortierellomycotina</taxon>
        <taxon>Mortierellomycetes</taxon>
        <taxon>Mortierellales</taxon>
        <taxon>Mortierellaceae</taxon>
        <taxon>Modicella</taxon>
    </lineage>
</organism>
<evidence type="ECO:0000313" key="2">
    <source>
        <dbReference type="Proteomes" id="UP000749646"/>
    </source>
</evidence>